<dbReference type="SUPFAM" id="SSF53474">
    <property type="entry name" value="alpha/beta-Hydrolases"/>
    <property type="match status" value="1"/>
</dbReference>
<dbReference type="Gene3D" id="3.40.50.1820">
    <property type="entry name" value="alpha/beta hydrolase"/>
    <property type="match status" value="1"/>
</dbReference>
<evidence type="ECO:0000313" key="1">
    <source>
        <dbReference type="EMBL" id="MDR7098652.1"/>
    </source>
</evidence>
<organism evidence="1 2">
    <name type="scientific">Agrilutibacter niabensis</name>
    <dbReference type="NCBI Taxonomy" id="380628"/>
    <lineage>
        <taxon>Bacteria</taxon>
        <taxon>Pseudomonadati</taxon>
        <taxon>Pseudomonadota</taxon>
        <taxon>Gammaproteobacteria</taxon>
        <taxon>Lysobacterales</taxon>
        <taxon>Lysobacteraceae</taxon>
        <taxon>Agrilutibacter</taxon>
    </lineage>
</organism>
<dbReference type="Proteomes" id="UP001267878">
    <property type="component" value="Unassembled WGS sequence"/>
</dbReference>
<name>A0ABU1VMD9_9GAMM</name>
<dbReference type="RefSeq" id="WP_310052680.1">
    <property type="nucleotide sequence ID" value="NZ_JAVDVW010000001.1"/>
</dbReference>
<evidence type="ECO:0008006" key="3">
    <source>
        <dbReference type="Google" id="ProtNLM"/>
    </source>
</evidence>
<gene>
    <name evidence="1" type="ORF">J2X04_000999</name>
</gene>
<sequence length="281" mass="30796">MNAVLDASPAEVDMEQEVLVRFGSGGQLAGVLSGVSSGTGLTLLLPSAGLQPRAGPFRLHVLLAQRLAANGIRTFRYDVPGVGEAPRMPACDATLATVAAMDQLEAMHGCRDFAIGGICSAADTGWDVANLDPRVSALLLLDGICFTGPWHRYARILGLMRRMPNEWRHFARKATGRLRGTASLDPDSFRTWPSHAQAREQFAQLVARDVRMLWIFSGGYAEHFLHPRQFGWSFGPPANDARVTMHYWPDCDHTYFGRAQRDRLVEAVAGWMVALAAKKVP</sequence>
<dbReference type="InterPro" id="IPR029058">
    <property type="entry name" value="AB_hydrolase_fold"/>
</dbReference>
<dbReference type="EMBL" id="JAVDVW010000001">
    <property type="protein sequence ID" value="MDR7098652.1"/>
    <property type="molecule type" value="Genomic_DNA"/>
</dbReference>
<keyword evidence="2" id="KW-1185">Reference proteome</keyword>
<comment type="caution">
    <text evidence="1">The sequence shown here is derived from an EMBL/GenBank/DDBJ whole genome shotgun (WGS) entry which is preliminary data.</text>
</comment>
<accession>A0ABU1VMD9</accession>
<proteinExistence type="predicted"/>
<evidence type="ECO:0000313" key="2">
    <source>
        <dbReference type="Proteomes" id="UP001267878"/>
    </source>
</evidence>
<reference evidence="1 2" key="1">
    <citation type="submission" date="2023-07" db="EMBL/GenBank/DDBJ databases">
        <title>Sorghum-associated microbial communities from plants grown in Nebraska, USA.</title>
        <authorList>
            <person name="Schachtman D."/>
        </authorList>
    </citation>
    <scope>NUCLEOTIDE SEQUENCE [LARGE SCALE GENOMIC DNA]</scope>
    <source>
        <strain evidence="1 2">BE187</strain>
    </source>
</reference>
<protein>
    <recommendedName>
        <fullName evidence="3">Alpha/beta hydrolase</fullName>
    </recommendedName>
</protein>